<feature type="transmembrane region" description="Helical" evidence="6">
    <location>
        <begin position="179"/>
        <end position="198"/>
    </location>
</feature>
<dbReference type="VEuPathDB" id="FungiDB:PV06_06764"/>
<feature type="transmembrane region" description="Helical" evidence="6">
    <location>
        <begin position="94"/>
        <end position="114"/>
    </location>
</feature>
<feature type="compositionally biased region" description="Polar residues" evidence="5">
    <location>
        <begin position="1"/>
        <end position="19"/>
    </location>
</feature>
<dbReference type="GO" id="GO:0022857">
    <property type="term" value="F:transmembrane transporter activity"/>
    <property type="evidence" value="ECO:0007669"/>
    <property type="project" value="InterPro"/>
</dbReference>
<evidence type="ECO:0000256" key="5">
    <source>
        <dbReference type="SAM" id="MobiDB-lite"/>
    </source>
</evidence>
<evidence type="ECO:0000256" key="3">
    <source>
        <dbReference type="ARBA" id="ARBA00022989"/>
    </source>
</evidence>
<keyword evidence="9" id="KW-1185">Reference proteome</keyword>
<dbReference type="HOGENOM" id="CLU_000960_22_1_1"/>
<feature type="transmembrane region" description="Helical" evidence="6">
    <location>
        <begin position="417"/>
        <end position="438"/>
    </location>
</feature>
<dbReference type="InterPro" id="IPR011701">
    <property type="entry name" value="MFS"/>
</dbReference>
<feature type="transmembrane region" description="Helical" evidence="6">
    <location>
        <begin position="318"/>
        <end position="343"/>
    </location>
</feature>
<feature type="transmembrane region" description="Helical" evidence="6">
    <location>
        <begin position="385"/>
        <end position="405"/>
    </location>
</feature>
<dbReference type="Gene3D" id="1.20.1720.10">
    <property type="entry name" value="Multidrug resistance protein D"/>
    <property type="match status" value="1"/>
</dbReference>
<reference evidence="8 9" key="1">
    <citation type="submission" date="2015-01" db="EMBL/GenBank/DDBJ databases">
        <title>The Genome Sequence of Exophiala oligosperma CBS72588.</title>
        <authorList>
            <consortium name="The Broad Institute Genomics Platform"/>
            <person name="Cuomo C."/>
            <person name="de Hoog S."/>
            <person name="Gorbushina A."/>
            <person name="Stielow B."/>
            <person name="Teixiera M."/>
            <person name="Abouelleil A."/>
            <person name="Chapman S.B."/>
            <person name="Priest M."/>
            <person name="Young S.K."/>
            <person name="Wortman J."/>
            <person name="Nusbaum C."/>
            <person name="Birren B."/>
        </authorList>
    </citation>
    <scope>NUCLEOTIDE SEQUENCE [LARGE SCALE GENOMIC DNA]</scope>
    <source>
        <strain evidence="8 9">CBS 72588</strain>
    </source>
</reference>
<feature type="transmembrane region" description="Helical" evidence="6">
    <location>
        <begin position="147"/>
        <end position="172"/>
    </location>
</feature>
<dbReference type="InterPro" id="IPR020846">
    <property type="entry name" value="MFS_dom"/>
</dbReference>
<dbReference type="SUPFAM" id="SSF103473">
    <property type="entry name" value="MFS general substrate transporter"/>
    <property type="match status" value="1"/>
</dbReference>
<dbReference type="FunFam" id="1.20.1720.10:FF:000012">
    <property type="entry name" value="MFS toxin efflux pump (AflT)"/>
    <property type="match status" value="1"/>
</dbReference>
<dbReference type="GeneID" id="27358838"/>
<feature type="transmembrane region" description="Helical" evidence="6">
    <location>
        <begin position="355"/>
        <end position="373"/>
    </location>
</feature>
<evidence type="ECO:0000313" key="8">
    <source>
        <dbReference type="EMBL" id="KIW41182.1"/>
    </source>
</evidence>
<feature type="region of interest" description="Disordered" evidence="5">
    <location>
        <begin position="1"/>
        <end position="48"/>
    </location>
</feature>
<evidence type="ECO:0000256" key="6">
    <source>
        <dbReference type="SAM" id="Phobius"/>
    </source>
</evidence>
<evidence type="ECO:0000256" key="2">
    <source>
        <dbReference type="ARBA" id="ARBA00022692"/>
    </source>
</evidence>
<feature type="transmembrane region" description="Helical" evidence="6">
    <location>
        <begin position="251"/>
        <end position="269"/>
    </location>
</feature>
<dbReference type="PANTHER" id="PTHR23501:SF201">
    <property type="entry name" value="MFS AFLATOXIN EFFLUX PUMP"/>
    <property type="match status" value="1"/>
</dbReference>
<gene>
    <name evidence="8" type="ORF">PV06_06764</name>
</gene>
<evidence type="ECO:0000256" key="4">
    <source>
        <dbReference type="ARBA" id="ARBA00023136"/>
    </source>
</evidence>
<feature type="transmembrane region" description="Helical" evidence="6">
    <location>
        <begin position="54"/>
        <end position="82"/>
    </location>
</feature>
<comment type="subcellular location">
    <subcellularLocation>
        <location evidence="1">Membrane</location>
        <topology evidence="1">Multi-pass membrane protein</topology>
    </subcellularLocation>
</comment>
<dbReference type="OrthoDB" id="10021397at2759"/>
<evidence type="ECO:0000259" key="7">
    <source>
        <dbReference type="PROSITE" id="PS50850"/>
    </source>
</evidence>
<feature type="region of interest" description="Disordered" evidence="5">
    <location>
        <begin position="552"/>
        <end position="600"/>
    </location>
</feature>
<feature type="compositionally biased region" description="Basic and acidic residues" evidence="5">
    <location>
        <begin position="587"/>
        <end position="600"/>
    </location>
</feature>
<dbReference type="Pfam" id="PF07690">
    <property type="entry name" value="MFS_1"/>
    <property type="match status" value="1"/>
</dbReference>
<dbReference type="PANTHER" id="PTHR23501">
    <property type="entry name" value="MAJOR FACILITATOR SUPERFAMILY"/>
    <property type="match status" value="1"/>
</dbReference>
<dbReference type="RefSeq" id="XP_016261398.1">
    <property type="nucleotide sequence ID" value="XM_016407918.1"/>
</dbReference>
<keyword evidence="4 6" id="KW-0472">Membrane</keyword>
<dbReference type="InterPro" id="IPR036259">
    <property type="entry name" value="MFS_trans_sf"/>
</dbReference>
<dbReference type="GO" id="GO:0005886">
    <property type="term" value="C:plasma membrane"/>
    <property type="evidence" value="ECO:0007669"/>
    <property type="project" value="TreeGrafter"/>
</dbReference>
<dbReference type="AlphaFoldDB" id="A0A0D2BUQ6"/>
<feature type="transmembrane region" description="Helical" evidence="6">
    <location>
        <begin position="519"/>
        <end position="540"/>
    </location>
</feature>
<feature type="transmembrane region" description="Helical" evidence="6">
    <location>
        <begin position="450"/>
        <end position="469"/>
    </location>
</feature>
<dbReference type="Gene3D" id="1.20.1250.20">
    <property type="entry name" value="MFS general substrate transporter like domains"/>
    <property type="match status" value="1"/>
</dbReference>
<proteinExistence type="predicted"/>
<dbReference type="PRINTS" id="PR01036">
    <property type="entry name" value="TCRTETB"/>
</dbReference>
<organism evidence="8 9">
    <name type="scientific">Exophiala oligosperma</name>
    <dbReference type="NCBI Taxonomy" id="215243"/>
    <lineage>
        <taxon>Eukaryota</taxon>
        <taxon>Fungi</taxon>
        <taxon>Dikarya</taxon>
        <taxon>Ascomycota</taxon>
        <taxon>Pezizomycotina</taxon>
        <taxon>Eurotiomycetes</taxon>
        <taxon>Chaetothyriomycetidae</taxon>
        <taxon>Chaetothyriales</taxon>
        <taxon>Herpotrichiellaceae</taxon>
        <taxon>Exophiala</taxon>
    </lineage>
</organism>
<name>A0A0D2BUQ6_9EURO</name>
<dbReference type="Proteomes" id="UP000053342">
    <property type="component" value="Unassembled WGS sequence"/>
</dbReference>
<accession>A0A0D2BUQ6</accession>
<keyword evidence="2 6" id="KW-0812">Transmembrane</keyword>
<sequence>MVSTQLQPAMSISETSAEGSNREPKNHQDIPSTPQKPNGSPADEEDEYPSKSRVLVTVFAMMLTSFCVALDRTIIATAIPVITNHFNSLGDVGWYASAYLLTMAPLMLIMGRIYKFYNPKWVYMVCIGIFEIGSLVCGVAPNSTALIIGRAIAGMGSAGIMSGAIVIVVYIIPLQKRPAYTGMFGMVFAVASVAGPLLGGVFTDKVSWRWCFYINLPLGGVTMAILALTLKVRNDSTKAPLKEQIHQLDPLGTLFILPAVICLLLALQWGGTTYSWSNARIVVLLVLFGVLSIVFVYIQHWRQELATIPPRLMKHRAIVAGTCYSFFSGAEMMALVYFLPIWFQAIKGASAVHSGIMNIPAVLGISISSMFAGFSTRKFGYFTHFLYISCVMTTVGAGLISTFTTSTAHPKWIGYQVLWGLGLGFGMQQPSVAAQTILSRKDVSTGVSMMFFSQTLGGAIFVSVANNVFDNKLASGLRGVPGIDANFVTHIGATDLRRVVAPQYLHAVLVVYNQALRNAFYVCVALAAATILGCVPMPWLSLKKAAEKQKAEAQAAKAEKEEAAAATDAQKNDGDASSVPGSSGEANQHHAEEEKKLARV</sequence>
<feature type="transmembrane region" description="Helical" evidence="6">
    <location>
        <begin position="281"/>
        <end position="298"/>
    </location>
</feature>
<protein>
    <recommendedName>
        <fullName evidence="7">Major facilitator superfamily (MFS) profile domain-containing protein</fullName>
    </recommendedName>
</protein>
<dbReference type="CDD" id="cd17502">
    <property type="entry name" value="MFS_Azr1_MDR_like"/>
    <property type="match status" value="1"/>
</dbReference>
<evidence type="ECO:0000313" key="9">
    <source>
        <dbReference type="Proteomes" id="UP000053342"/>
    </source>
</evidence>
<feature type="domain" description="Major facilitator superfamily (MFS) profile" evidence="7">
    <location>
        <begin position="57"/>
        <end position="519"/>
    </location>
</feature>
<feature type="compositionally biased region" description="Basic and acidic residues" evidence="5">
    <location>
        <begin position="552"/>
        <end position="563"/>
    </location>
</feature>
<dbReference type="FunFam" id="1.20.1250.20:FF:000196">
    <property type="entry name" value="MFS toxin efflux pump (AflT)"/>
    <property type="match status" value="1"/>
</dbReference>
<feature type="transmembrane region" description="Helical" evidence="6">
    <location>
        <begin position="121"/>
        <end position="141"/>
    </location>
</feature>
<feature type="transmembrane region" description="Helical" evidence="6">
    <location>
        <begin position="210"/>
        <end position="230"/>
    </location>
</feature>
<keyword evidence="3 6" id="KW-1133">Transmembrane helix</keyword>
<dbReference type="PROSITE" id="PS50850">
    <property type="entry name" value="MFS"/>
    <property type="match status" value="1"/>
</dbReference>
<evidence type="ECO:0000256" key="1">
    <source>
        <dbReference type="ARBA" id="ARBA00004141"/>
    </source>
</evidence>
<dbReference type="EMBL" id="KN847337">
    <property type="protein sequence ID" value="KIW41182.1"/>
    <property type="molecule type" value="Genomic_DNA"/>
</dbReference>
<feature type="compositionally biased region" description="Polar residues" evidence="5">
    <location>
        <begin position="29"/>
        <end position="38"/>
    </location>
</feature>